<keyword evidence="1" id="KW-0812">Transmembrane</keyword>
<dbReference type="EMBL" id="PREZ01000004">
    <property type="protein sequence ID" value="PPA70521.1"/>
    <property type="molecule type" value="Genomic_DNA"/>
</dbReference>
<keyword evidence="1" id="KW-1133">Transmembrane helix</keyword>
<dbReference type="CDD" id="cd12797">
    <property type="entry name" value="M23_peptidase"/>
    <property type="match status" value="1"/>
</dbReference>
<dbReference type="GO" id="GO:0004222">
    <property type="term" value="F:metalloendopeptidase activity"/>
    <property type="evidence" value="ECO:0007669"/>
    <property type="project" value="TreeGrafter"/>
</dbReference>
<feature type="transmembrane region" description="Helical" evidence="1">
    <location>
        <begin position="57"/>
        <end position="74"/>
    </location>
</feature>
<evidence type="ECO:0000256" key="1">
    <source>
        <dbReference type="SAM" id="Phobius"/>
    </source>
</evidence>
<sequence length="300" mass="33969">MIWFQGVINIALPIYFLWRLFKADYVSRRQWWAEWLSIAMFIGFVFVLSPWHIYVYYFRYLWPLLFVIISIFSFKRIKDKPVKGPEKDKSYTFSLILSGALAVYFGLFFSLGLSGYFFNDREKAIELEFPLKDGVFTTGHGGAHTSINYHHSHPEQAYAYDILQLNGFGLRANGLTPSENRQYQIYGQTLYSPCSGTVTAAVDEHEDLPPLEMPTEVEDAAGNHVIINCLDAEVLIAHMKPDTVVVSEGDEVESGDVIGGVGNTGNTSEAHLHIHAVRDGEGIPILFDGRFLKRNSLIFN</sequence>
<keyword evidence="4" id="KW-1185">Reference proteome</keyword>
<dbReference type="Pfam" id="PF01551">
    <property type="entry name" value="Peptidase_M23"/>
    <property type="match status" value="1"/>
</dbReference>
<evidence type="ECO:0000313" key="4">
    <source>
        <dbReference type="Proteomes" id="UP000239047"/>
    </source>
</evidence>
<dbReference type="Gene3D" id="2.70.70.10">
    <property type="entry name" value="Glucose Permease (Domain IIA)"/>
    <property type="match status" value="1"/>
</dbReference>
<keyword evidence="1" id="KW-0472">Membrane</keyword>
<feature type="transmembrane region" description="Helical" evidence="1">
    <location>
        <begin position="33"/>
        <end position="51"/>
    </location>
</feature>
<dbReference type="PANTHER" id="PTHR21666:SF285">
    <property type="entry name" value="M23 FAMILY METALLOPEPTIDASE"/>
    <property type="match status" value="1"/>
</dbReference>
<dbReference type="AlphaFoldDB" id="A0A2S5GC79"/>
<dbReference type="InterPro" id="IPR016047">
    <property type="entry name" value="M23ase_b-sheet_dom"/>
</dbReference>
<proteinExistence type="predicted"/>
<dbReference type="OrthoDB" id="9809488at2"/>
<feature type="transmembrane region" description="Helical" evidence="1">
    <location>
        <begin position="95"/>
        <end position="118"/>
    </location>
</feature>
<protein>
    <submittedName>
        <fullName evidence="3">M23 family peptidase</fullName>
    </submittedName>
</protein>
<name>A0A2S5GC79_9BACL</name>
<comment type="caution">
    <text evidence="3">The sequence shown here is derived from an EMBL/GenBank/DDBJ whole genome shotgun (WGS) entry which is preliminary data.</text>
</comment>
<dbReference type="PANTHER" id="PTHR21666">
    <property type="entry name" value="PEPTIDASE-RELATED"/>
    <property type="match status" value="1"/>
</dbReference>
<reference evidence="3 4" key="1">
    <citation type="submission" date="2018-02" db="EMBL/GenBank/DDBJ databases">
        <title>Jeotgalibacillus proteolyticum sp. nov. a protease producing bacterium isolated from ocean sediments of Laizhou Bay.</title>
        <authorList>
            <person name="Li Y."/>
        </authorList>
    </citation>
    <scope>NUCLEOTIDE SEQUENCE [LARGE SCALE GENOMIC DNA]</scope>
    <source>
        <strain evidence="3 4">22-7</strain>
    </source>
</reference>
<organism evidence="3 4">
    <name type="scientific">Jeotgalibacillus proteolyticus</name>
    <dbReference type="NCBI Taxonomy" id="2082395"/>
    <lineage>
        <taxon>Bacteria</taxon>
        <taxon>Bacillati</taxon>
        <taxon>Bacillota</taxon>
        <taxon>Bacilli</taxon>
        <taxon>Bacillales</taxon>
        <taxon>Caryophanaceae</taxon>
        <taxon>Jeotgalibacillus</taxon>
    </lineage>
</organism>
<dbReference type="Proteomes" id="UP000239047">
    <property type="component" value="Unassembled WGS sequence"/>
</dbReference>
<feature type="domain" description="M23ase beta-sheet core" evidence="2">
    <location>
        <begin position="187"/>
        <end position="281"/>
    </location>
</feature>
<dbReference type="SUPFAM" id="SSF51261">
    <property type="entry name" value="Duplicated hybrid motif"/>
    <property type="match status" value="1"/>
</dbReference>
<gene>
    <name evidence="3" type="ORF">C4B60_12480</name>
</gene>
<accession>A0A2S5GC79</accession>
<dbReference type="InterPro" id="IPR050570">
    <property type="entry name" value="Cell_wall_metabolism_enzyme"/>
</dbReference>
<dbReference type="InterPro" id="IPR011055">
    <property type="entry name" value="Dup_hybrid_motif"/>
</dbReference>
<evidence type="ECO:0000259" key="2">
    <source>
        <dbReference type="Pfam" id="PF01551"/>
    </source>
</evidence>
<evidence type="ECO:0000313" key="3">
    <source>
        <dbReference type="EMBL" id="PPA70521.1"/>
    </source>
</evidence>